<dbReference type="Gene3D" id="2.40.170.20">
    <property type="entry name" value="TonB-dependent receptor, beta-barrel domain"/>
    <property type="match status" value="1"/>
</dbReference>
<keyword evidence="4" id="KW-0732">Signal</keyword>
<dbReference type="SUPFAM" id="SSF49464">
    <property type="entry name" value="Carboxypeptidase regulatory domain-like"/>
    <property type="match status" value="1"/>
</dbReference>
<accession>A0A4Q7Z0V3</accession>
<evidence type="ECO:0000313" key="6">
    <source>
        <dbReference type="Proteomes" id="UP000292958"/>
    </source>
</evidence>
<reference evidence="5 6" key="1">
    <citation type="submission" date="2019-02" db="EMBL/GenBank/DDBJ databases">
        <title>Genomic Encyclopedia of Archaeal and Bacterial Type Strains, Phase II (KMG-II): from individual species to whole genera.</title>
        <authorList>
            <person name="Goeker M."/>
        </authorList>
    </citation>
    <scope>NUCLEOTIDE SEQUENCE [LARGE SCALE GENOMIC DNA]</scope>
    <source>
        <strain evidence="5 6">DSM 18101</strain>
    </source>
</reference>
<keyword evidence="3" id="KW-0998">Cell outer membrane</keyword>
<protein>
    <submittedName>
        <fullName evidence="5">TonB-dependent receptor-like protein</fullName>
    </submittedName>
</protein>
<dbReference type="Pfam" id="PF13620">
    <property type="entry name" value="CarboxypepD_reg"/>
    <property type="match status" value="1"/>
</dbReference>
<dbReference type="EMBL" id="SHKW01000001">
    <property type="protein sequence ID" value="RZU43109.1"/>
    <property type="molecule type" value="Genomic_DNA"/>
</dbReference>
<evidence type="ECO:0000256" key="3">
    <source>
        <dbReference type="ARBA" id="ARBA00023237"/>
    </source>
</evidence>
<keyword evidence="6" id="KW-1185">Reference proteome</keyword>
<keyword evidence="2" id="KW-0472">Membrane</keyword>
<dbReference type="Proteomes" id="UP000292958">
    <property type="component" value="Unassembled WGS sequence"/>
</dbReference>
<gene>
    <name evidence="5" type="ORF">BDD14_4737</name>
</gene>
<comment type="subcellular location">
    <subcellularLocation>
        <location evidence="1">Cell outer membrane</location>
    </subcellularLocation>
</comment>
<dbReference type="SUPFAM" id="SSF56935">
    <property type="entry name" value="Porins"/>
    <property type="match status" value="1"/>
</dbReference>
<evidence type="ECO:0000313" key="5">
    <source>
        <dbReference type="EMBL" id="RZU43109.1"/>
    </source>
</evidence>
<dbReference type="GO" id="GO:0009279">
    <property type="term" value="C:cell outer membrane"/>
    <property type="evidence" value="ECO:0007669"/>
    <property type="project" value="UniProtKB-SubCell"/>
</dbReference>
<evidence type="ECO:0000256" key="1">
    <source>
        <dbReference type="ARBA" id="ARBA00004442"/>
    </source>
</evidence>
<keyword evidence="5" id="KW-0675">Receptor</keyword>
<dbReference type="InterPro" id="IPR036942">
    <property type="entry name" value="Beta-barrel_TonB_sf"/>
</dbReference>
<proteinExistence type="predicted"/>
<dbReference type="OrthoDB" id="98798at2"/>
<evidence type="ECO:0000256" key="4">
    <source>
        <dbReference type="SAM" id="SignalP"/>
    </source>
</evidence>
<dbReference type="AlphaFoldDB" id="A0A4Q7Z0V3"/>
<feature type="chain" id="PRO_5020786326" evidence="4">
    <location>
        <begin position="27"/>
        <end position="857"/>
    </location>
</feature>
<evidence type="ECO:0000256" key="2">
    <source>
        <dbReference type="ARBA" id="ARBA00023136"/>
    </source>
</evidence>
<dbReference type="Gene3D" id="2.60.40.1120">
    <property type="entry name" value="Carboxypeptidase-like, regulatory domain"/>
    <property type="match status" value="1"/>
</dbReference>
<name>A0A4Q7Z0V3_9BACT</name>
<organism evidence="5 6">
    <name type="scientific">Edaphobacter modestus</name>
    <dbReference type="NCBI Taxonomy" id="388466"/>
    <lineage>
        <taxon>Bacteria</taxon>
        <taxon>Pseudomonadati</taxon>
        <taxon>Acidobacteriota</taxon>
        <taxon>Terriglobia</taxon>
        <taxon>Terriglobales</taxon>
        <taxon>Acidobacteriaceae</taxon>
        <taxon>Edaphobacter</taxon>
    </lineage>
</organism>
<feature type="signal peptide" evidence="4">
    <location>
        <begin position="1"/>
        <end position="26"/>
    </location>
</feature>
<sequence length="857" mass="92958">MSARKTTSVFLAFLVIAALLCASSAAQNGVSAGLSGVVVDISGAAVPGAKLVLTYVRSGAERRQVSGPEGEFVFLRLSTGDYRLQVESAGFAASQKAISYQGAEIRLIVPLTAAASSEVTVSGTDYVEETTTPAHVLITPDEIDRMPSQSVSSPFSSLITMTAPGVSADSNGSFHPLGDHAESSFSVDGQPITDQLSRTFSTQPSLNTLQSVEIREGAPGADVGDKTSMVIVAQTRSGLDQRRPAGSIHLGRGTFATSNVSANLGFGSERFGSFSAVDAVNSARFLDTPETINLHANGNAENIFERLDYRLTDKTSLQLNASLSHSWFQTPNTFDQQALSQNQRQTIISFNIAPQVIHTFNSRAFGRTNLWLRQDKIRYRPSDNIFSDTPAYLEQARRLTNAGIRPEFTYVHRRHNVNVGGEFKHTFLAEQFATGLTSPTYNSPCLDQEGAPSANTSVRDPSQCSTIGLAPNSAYLPGLLSLDLTRGGTIYSFRGKTDIKQFALFGQDFIRYGDFQFKLGLRYDKYNGLVGTHGLQPRVGLTYSMPRLHTTLRGDYSRVFLTPYNENLIVASSNGPGSPSASLGAADSHILSTANRNQFNVGFTTALKRISFSGEYLWKFTYGAYDFDVLLNSPLTFPTQFQKSKIDGGLVRITLLPSHGLGGFFTVSHTRSRLFGPQTGGVSFSAPYSDVVRPDHDQGLSMNLNLRYQFGKRGPWIDASYRYDGGLVSVATPDIATALRLTGDEQQQMGLYCGNTFATVSAPLRSCDGPIRATRIRIPAPGTYDADRNPARVAVRNTVDLAVGEDNLISHENQSIGIRVEVVNLNNTSALYNYLSTFSGTHFLTPRAVTAGIRYTF</sequence>
<comment type="caution">
    <text evidence="5">The sequence shown here is derived from an EMBL/GenBank/DDBJ whole genome shotgun (WGS) entry which is preliminary data.</text>
</comment>
<dbReference type="InterPro" id="IPR008969">
    <property type="entry name" value="CarboxyPept-like_regulatory"/>
</dbReference>